<sequence length="98" mass="10528">MVRTTLIILGCLVLGGSAQALAQANPMAPAPLGTPMTPQQIGTWFAKPGMSEPEAAYDAGRQGYAQARQMYEDSYGDWIGQSGARRFIVFPDGQAYPF</sequence>
<dbReference type="Proteomes" id="UP000721844">
    <property type="component" value="Unassembled WGS sequence"/>
</dbReference>
<comment type="caution">
    <text evidence="2">The sequence shown here is derived from an EMBL/GenBank/DDBJ whole genome shotgun (WGS) entry which is preliminary data.</text>
</comment>
<organism evidence="2 3">
    <name type="scientific">Acidisoma cellulosilyticum</name>
    <dbReference type="NCBI Taxonomy" id="2802395"/>
    <lineage>
        <taxon>Bacteria</taxon>
        <taxon>Pseudomonadati</taxon>
        <taxon>Pseudomonadota</taxon>
        <taxon>Alphaproteobacteria</taxon>
        <taxon>Acetobacterales</taxon>
        <taxon>Acidocellaceae</taxon>
        <taxon>Acidisoma</taxon>
    </lineage>
</organism>
<name>A0A963YX13_9PROT</name>
<gene>
    <name evidence="2" type="ORF">ACELLULO517_00520</name>
</gene>
<reference evidence="2 3" key="1">
    <citation type="journal article" date="2021" name="Microorganisms">
        <title>Acidisoma silvae sp. nov. and Acidisomacellulosilytica sp. nov., Two Acidophilic Bacteria Isolated from Decaying Wood, Hydrolyzing Cellulose and Producing Poly-3-hydroxybutyrate.</title>
        <authorList>
            <person name="Mieszkin S."/>
            <person name="Pouder E."/>
            <person name="Uroz S."/>
            <person name="Simon-Colin C."/>
            <person name="Alain K."/>
        </authorList>
    </citation>
    <scope>NUCLEOTIDE SEQUENCE [LARGE SCALE GENOMIC DNA]</scope>
    <source>
        <strain evidence="2 3">HW T5.17</strain>
    </source>
</reference>
<feature type="signal peptide" evidence="1">
    <location>
        <begin position="1"/>
        <end position="22"/>
    </location>
</feature>
<evidence type="ECO:0008006" key="4">
    <source>
        <dbReference type="Google" id="ProtNLM"/>
    </source>
</evidence>
<dbReference type="RefSeq" id="WP_227304609.1">
    <property type="nucleotide sequence ID" value="NZ_JAESVA010000001.1"/>
</dbReference>
<accession>A0A963YX13</accession>
<keyword evidence="3" id="KW-1185">Reference proteome</keyword>
<evidence type="ECO:0000313" key="3">
    <source>
        <dbReference type="Proteomes" id="UP000721844"/>
    </source>
</evidence>
<dbReference type="AlphaFoldDB" id="A0A963YX13"/>
<feature type="chain" id="PRO_5037822214" description="DUF4148 domain-containing protein" evidence="1">
    <location>
        <begin position="23"/>
        <end position="98"/>
    </location>
</feature>
<dbReference type="EMBL" id="JAESVA010000001">
    <property type="protein sequence ID" value="MCB8878698.1"/>
    <property type="molecule type" value="Genomic_DNA"/>
</dbReference>
<keyword evidence="1" id="KW-0732">Signal</keyword>
<evidence type="ECO:0000256" key="1">
    <source>
        <dbReference type="SAM" id="SignalP"/>
    </source>
</evidence>
<proteinExistence type="predicted"/>
<protein>
    <recommendedName>
        <fullName evidence="4">DUF4148 domain-containing protein</fullName>
    </recommendedName>
</protein>
<evidence type="ECO:0000313" key="2">
    <source>
        <dbReference type="EMBL" id="MCB8878698.1"/>
    </source>
</evidence>